<dbReference type="EMBL" id="OJIN01000033">
    <property type="protein sequence ID" value="SPD72258.1"/>
    <property type="molecule type" value="Genomic_DNA"/>
</dbReference>
<gene>
    <name evidence="4" type="primary">rplQ</name>
    <name evidence="7" type="ORF">PITCH_A1280004</name>
</gene>
<comment type="similarity">
    <text evidence="1 4 5">Belongs to the bacterial ribosomal protein bL17 family.</text>
</comment>
<evidence type="ECO:0000313" key="7">
    <source>
        <dbReference type="EMBL" id="SPD72258.1"/>
    </source>
</evidence>
<dbReference type="Gene3D" id="3.90.1030.10">
    <property type="entry name" value="Ribosomal protein L17"/>
    <property type="match status" value="1"/>
</dbReference>
<evidence type="ECO:0000256" key="4">
    <source>
        <dbReference type="HAMAP-Rule" id="MF_01368"/>
    </source>
</evidence>
<dbReference type="HAMAP" id="MF_01368">
    <property type="entry name" value="Ribosomal_bL17"/>
    <property type="match status" value="1"/>
</dbReference>
<dbReference type="AlphaFoldDB" id="A0A445MS32"/>
<sequence>MRHRKAWKHLSRNSSHRKALLRNLVTSLLKHGQIVTTDAKAKSVRPLTEKMITLAKRGDLHARRQALAYLQEKDVANKLFDELKGGYLDRQGGYVRIVKKGIRKGDGAPVSIVQLVSVEAEKRPVKKKPKAPKTADQAPVVAVQEKAEESAPETHELAAVSEETKEASSDEEAKAGDTIEAKDEAVVDNEDQNSADLQTADGDVKEKAGGSESTEKMP</sequence>
<dbReference type="SUPFAM" id="SSF64263">
    <property type="entry name" value="Prokaryotic ribosomal protein L17"/>
    <property type="match status" value="1"/>
</dbReference>
<proteinExistence type="inferred from homology"/>
<dbReference type="InterPro" id="IPR000456">
    <property type="entry name" value="Ribosomal_bL17"/>
</dbReference>
<protein>
    <recommendedName>
        <fullName evidence="4">Large ribosomal subunit protein bL17</fullName>
    </recommendedName>
</protein>
<keyword evidence="2 4" id="KW-0689">Ribosomal protein</keyword>
<accession>A0A445MS32</accession>
<feature type="compositionally biased region" description="Basic and acidic residues" evidence="6">
    <location>
        <begin position="202"/>
        <end position="218"/>
    </location>
</feature>
<evidence type="ECO:0000256" key="1">
    <source>
        <dbReference type="ARBA" id="ARBA00008777"/>
    </source>
</evidence>
<evidence type="ECO:0000256" key="5">
    <source>
        <dbReference type="RuleBase" id="RU000660"/>
    </source>
</evidence>
<dbReference type="Pfam" id="PF01196">
    <property type="entry name" value="Ribosomal_L17"/>
    <property type="match status" value="1"/>
</dbReference>
<dbReference type="GO" id="GO:0022625">
    <property type="term" value="C:cytosolic large ribosomal subunit"/>
    <property type="evidence" value="ECO:0007669"/>
    <property type="project" value="TreeGrafter"/>
</dbReference>
<dbReference type="InterPro" id="IPR036373">
    <property type="entry name" value="Ribosomal_bL17_sf"/>
</dbReference>
<dbReference type="PROSITE" id="PS01167">
    <property type="entry name" value="RIBOSOMAL_L17"/>
    <property type="match status" value="1"/>
</dbReference>
<dbReference type="PANTHER" id="PTHR14413">
    <property type="entry name" value="RIBOSOMAL PROTEIN L17"/>
    <property type="match status" value="1"/>
</dbReference>
<reference evidence="7" key="1">
    <citation type="submission" date="2018-01" db="EMBL/GenBank/DDBJ databases">
        <authorList>
            <person name="Regsiter A."/>
            <person name="William W."/>
        </authorList>
    </citation>
    <scope>NUCLEOTIDE SEQUENCE</scope>
    <source>
        <strain evidence="7">TRIP AH-1</strain>
    </source>
</reference>
<keyword evidence="3 4" id="KW-0687">Ribonucleoprotein</keyword>
<organism evidence="7">
    <name type="scientific">uncultured Desulfobacterium sp</name>
    <dbReference type="NCBI Taxonomy" id="201089"/>
    <lineage>
        <taxon>Bacteria</taxon>
        <taxon>Pseudomonadati</taxon>
        <taxon>Thermodesulfobacteriota</taxon>
        <taxon>Desulfobacteria</taxon>
        <taxon>Desulfobacterales</taxon>
        <taxon>Desulfobacteriaceae</taxon>
        <taxon>Desulfobacterium</taxon>
        <taxon>environmental samples</taxon>
    </lineage>
</organism>
<dbReference type="NCBIfam" id="TIGR00059">
    <property type="entry name" value="L17"/>
    <property type="match status" value="1"/>
</dbReference>
<evidence type="ECO:0000256" key="6">
    <source>
        <dbReference type="SAM" id="MobiDB-lite"/>
    </source>
</evidence>
<dbReference type="GO" id="GO:0003735">
    <property type="term" value="F:structural constituent of ribosome"/>
    <property type="evidence" value="ECO:0007669"/>
    <property type="project" value="InterPro"/>
</dbReference>
<feature type="region of interest" description="Disordered" evidence="6">
    <location>
        <begin position="121"/>
        <end position="218"/>
    </location>
</feature>
<dbReference type="InterPro" id="IPR047859">
    <property type="entry name" value="Ribosomal_bL17_CS"/>
</dbReference>
<dbReference type="GO" id="GO:0006412">
    <property type="term" value="P:translation"/>
    <property type="evidence" value="ECO:0007669"/>
    <property type="project" value="UniProtKB-UniRule"/>
</dbReference>
<comment type="subunit">
    <text evidence="4">Part of the 50S ribosomal subunit. Contacts protein L32.</text>
</comment>
<name>A0A445MS32_9BACT</name>
<evidence type="ECO:0000256" key="2">
    <source>
        <dbReference type="ARBA" id="ARBA00022980"/>
    </source>
</evidence>
<dbReference type="FunFam" id="3.90.1030.10:FF:000001">
    <property type="entry name" value="50S ribosomal protein L17"/>
    <property type="match status" value="1"/>
</dbReference>
<evidence type="ECO:0000256" key="3">
    <source>
        <dbReference type="ARBA" id="ARBA00023274"/>
    </source>
</evidence>
<dbReference type="PANTHER" id="PTHR14413:SF16">
    <property type="entry name" value="LARGE RIBOSOMAL SUBUNIT PROTEIN BL17M"/>
    <property type="match status" value="1"/>
</dbReference>
<feature type="compositionally biased region" description="Basic and acidic residues" evidence="6">
    <location>
        <begin position="145"/>
        <end position="185"/>
    </location>
</feature>